<feature type="binding site" evidence="9">
    <location>
        <position position="239"/>
    </location>
    <ligand>
        <name>glyoxylate</name>
        <dbReference type="ChEBI" id="CHEBI:36655"/>
    </ligand>
</feature>
<dbReference type="Pfam" id="PF01070">
    <property type="entry name" value="FMN_dh"/>
    <property type="match status" value="2"/>
</dbReference>
<keyword evidence="4" id="KW-0560">Oxidoreductase</keyword>
<evidence type="ECO:0000256" key="8">
    <source>
        <dbReference type="PIRSR" id="PIRSR000138-1"/>
    </source>
</evidence>
<feature type="domain" description="FMN hydroxy acid dehydrogenase" evidence="10">
    <location>
        <begin position="37"/>
        <end position="338"/>
    </location>
</feature>
<protein>
    <recommendedName>
        <fullName evidence="6">L-lactate oxidase</fullName>
    </recommendedName>
</protein>
<dbReference type="PROSITE" id="PS51349">
    <property type="entry name" value="FMN_HYDROXY_ACID_DH_2"/>
    <property type="match status" value="1"/>
</dbReference>
<feature type="binding site" evidence="9">
    <location>
        <position position="236"/>
    </location>
    <ligand>
        <name>FMN</name>
        <dbReference type="ChEBI" id="CHEBI:58210"/>
    </ligand>
</feature>
<keyword evidence="2 9" id="KW-0285">Flavoprotein</keyword>
<evidence type="ECO:0000256" key="9">
    <source>
        <dbReference type="PIRSR" id="PIRSR000138-2"/>
    </source>
</evidence>
<feature type="binding site" evidence="9">
    <location>
        <begin position="267"/>
        <end position="271"/>
    </location>
    <ligand>
        <name>FMN</name>
        <dbReference type="ChEBI" id="CHEBI:58210"/>
    </ligand>
</feature>
<evidence type="ECO:0000256" key="5">
    <source>
        <dbReference type="ARBA" id="ARBA00024042"/>
    </source>
</evidence>
<keyword evidence="12" id="KW-1185">Reference proteome</keyword>
<evidence type="ECO:0000313" key="11">
    <source>
        <dbReference type="EMBL" id="SDC34442.1"/>
    </source>
</evidence>
<dbReference type="PANTHER" id="PTHR10578:SF107">
    <property type="entry name" value="2-HYDROXYACID OXIDASE 1"/>
    <property type="match status" value="1"/>
</dbReference>
<dbReference type="GO" id="GO:0016853">
    <property type="term" value="F:isomerase activity"/>
    <property type="evidence" value="ECO:0007669"/>
    <property type="project" value="UniProtKB-KW"/>
</dbReference>
<comment type="cofactor">
    <cofactor evidence="1">
        <name>FMN</name>
        <dbReference type="ChEBI" id="CHEBI:58210"/>
    </cofactor>
</comment>
<dbReference type="RefSeq" id="WP_093730036.1">
    <property type="nucleotide sequence ID" value="NZ_FMYW01000005.1"/>
</dbReference>
<dbReference type="InterPro" id="IPR013785">
    <property type="entry name" value="Aldolase_TIM"/>
</dbReference>
<dbReference type="GO" id="GO:0016491">
    <property type="term" value="F:oxidoreductase activity"/>
    <property type="evidence" value="ECO:0007669"/>
    <property type="project" value="UniProtKB-KW"/>
</dbReference>
<evidence type="ECO:0000256" key="3">
    <source>
        <dbReference type="ARBA" id="ARBA00022643"/>
    </source>
</evidence>
<dbReference type="Proteomes" id="UP000198943">
    <property type="component" value="Unassembled WGS sequence"/>
</dbReference>
<dbReference type="PANTHER" id="PTHR10578">
    <property type="entry name" value="S -2-HYDROXY-ACID OXIDASE-RELATED"/>
    <property type="match status" value="1"/>
</dbReference>
<keyword evidence="3 9" id="KW-0288">FMN</keyword>
<dbReference type="InterPro" id="IPR012133">
    <property type="entry name" value="Alpha-hydoxy_acid_DH_FMN"/>
</dbReference>
<dbReference type="InterPro" id="IPR037396">
    <property type="entry name" value="FMN_HAD"/>
</dbReference>
<dbReference type="PIRSF" id="PIRSF000138">
    <property type="entry name" value="Al-hdrx_acd_dh"/>
    <property type="match status" value="1"/>
</dbReference>
<comment type="similarity">
    <text evidence="5">Belongs to the FMN-dependent alpha-hydroxy acid dehydrogenase family.</text>
</comment>
<proteinExistence type="inferred from homology"/>
<reference evidence="12" key="1">
    <citation type="submission" date="2016-10" db="EMBL/GenBank/DDBJ databases">
        <authorList>
            <person name="Varghese N."/>
            <person name="Submissions S."/>
        </authorList>
    </citation>
    <scope>NUCLEOTIDE SEQUENCE [LARGE SCALE GENOMIC DNA]</scope>
    <source>
        <strain evidence="12">DSM 11005</strain>
    </source>
</reference>
<evidence type="ECO:0000256" key="6">
    <source>
        <dbReference type="ARBA" id="ARBA00029513"/>
    </source>
</evidence>
<dbReference type="SUPFAM" id="SSF51395">
    <property type="entry name" value="FMN-linked oxidoreductases"/>
    <property type="match status" value="1"/>
</dbReference>
<evidence type="ECO:0000256" key="7">
    <source>
        <dbReference type="ARBA" id="ARBA00048754"/>
    </source>
</evidence>
<evidence type="ECO:0000256" key="2">
    <source>
        <dbReference type="ARBA" id="ARBA00022630"/>
    </source>
</evidence>
<keyword evidence="11" id="KW-0413">Isomerase</keyword>
<evidence type="ECO:0000256" key="4">
    <source>
        <dbReference type="ARBA" id="ARBA00023002"/>
    </source>
</evidence>
<gene>
    <name evidence="11" type="ORF">SAMN04487864_105102</name>
</gene>
<evidence type="ECO:0000256" key="1">
    <source>
        <dbReference type="ARBA" id="ARBA00001917"/>
    </source>
</evidence>
<dbReference type="AlphaFoldDB" id="A0A1G6KTL2"/>
<dbReference type="EMBL" id="FMYW01000005">
    <property type="protein sequence ID" value="SDC34442.1"/>
    <property type="molecule type" value="Genomic_DNA"/>
</dbReference>
<sequence length="338" mass="35351">MDYVELMEQARPRLGANCKGCLICNGRACGNKMPGPGAKGIGDTAIRNYEKWKEIRINMDTLVERKPVDMSLDFFGKRLKYPIIAGPVGLVAVHYSDAYTDTTYNDVLVSGCAAEGIVAMTGDGADATVMQAACGAIKKAGGLGIPTVKPWGPETLQEKFACVKDSGAFACAMDVDGAGLPFLKKLNTSAGSKSEAELAEIIRNAGVPFIVKGIMTVKGALKAKAAGAAAIVVSNHGGRVLDQCPATAEVLPEIVDAVQGEMKVLVDGGIRSGVDIFKALAIGADAVIIARPYVTAVYGAGAEGIRVLTQKLAAELEDTMEMCGAHTLAEITRDMVRL</sequence>
<dbReference type="InterPro" id="IPR000262">
    <property type="entry name" value="FMN-dep_DH"/>
</dbReference>
<dbReference type="Gene3D" id="3.20.20.70">
    <property type="entry name" value="Aldolase class I"/>
    <property type="match status" value="1"/>
</dbReference>
<evidence type="ECO:0000259" key="10">
    <source>
        <dbReference type="PROSITE" id="PS51349"/>
    </source>
</evidence>
<feature type="active site" description="Proton acceptor" evidence="8">
    <location>
        <position position="236"/>
    </location>
</feature>
<dbReference type="OrthoDB" id="9770452at2"/>
<evidence type="ECO:0000313" key="12">
    <source>
        <dbReference type="Proteomes" id="UP000198943"/>
    </source>
</evidence>
<name>A0A1G6KTL2_9FIRM</name>
<dbReference type="GO" id="GO:0010181">
    <property type="term" value="F:FMN binding"/>
    <property type="evidence" value="ECO:0007669"/>
    <property type="project" value="InterPro"/>
</dbReference>
<feature type="binding site" evidence="9">
    <location>
        <position position="212"/>
    </location>
    <ligand>
        <name>FMN</name>
        <dbReference type="ChEBI" id="CHEBI:58210"/>
    </ligand>
</feature>
<organism evidence="11 12">
    <name type="scientific">Succiniclasticum ruminis</name>
    <dbReference type="NCBI Taxonomy" id="40841"/>
    <lineage>
        <taxon>Bacteria</taxon>
        <taxon>Bacillati</taxon>
        <taxon>Bacillota</taxon>
        <taxon>Negativicutes</taxon>
        <taxon>Acidaminococcales</taxon>
        <taxon>Acidaminococcaceae</taxon>
        <taxon>Succiniclasticum</taxon>
    </lineage>
</organism>
<feature type="binding site" evidence="9">
    <location>
        <position position="234"/>
    </location>
    <ligand>
        <name>FMN</name>
        <dbReference type="ChEBI" id="CHEBI:58210"/>
    </ligand>
</feature>
<accession>A0A1G6KTL2</accession>
<comment type="catalytic activity">
    <reaction evidence="7">
        <text>(S)-lactate + O2 = pyruvate + H2O2</text>
        <dbReference type="Rhea" id="RHEA:55868"/>
        <dbReference type="ChEBI" id="CHEBI:15361"/>
        <dbReference type="ChEBI" id="CHEBI:15379"/>
        <dbReference type="ChEBI" id="CHEBI:16240"/>
        <dbReference type="ChEBI" id="CHEBI:16651"/>
    </reaction>
    <physiologicalReaction direction="left-to-right" evidence="7">
        <dbReference type="Rhea" id="RHEA:55869"/>
    </physiologicalReaction>
</comment>